<feature type="compositionally biased region" description="Low complexity" evidence="1">
    <location>
        <begin position="365"/>
        <end position="376"/>
    </location>
</feature>
<dbReference type="PANTHER" id="PTHR13056:SF0">
    <property type="entry name" value="VACUOLAR FUSION PROTEIN CCZ1 HOMOLOG-RELATED"/>
    <property type="match status" value="1"/>
</dbReference>
<gene>
    <name evidence="2" type="ORF">C6P46_000456</name>
</gene>
<dbReference type="EMBL" id="PUHQ01000104">
    <property type="protein sequence ID" value="KAG0656088.1"/>
    <property type="molecule type" value="Genomic_DNA"/>
</dbReference>
<evidence type="ECO:0000313" key="2">
    <source>
        <dbReference type="EMBL" id="KAG0656088.1"/>
    </source>
</evidence>
<organism evidence="2 3">
    <name type="scientific">Rhodotorula mucilaginosa</name>
    <name type="common">Yeast</name>
    <name type="synonym">Rhodotorula rubra</name>
    <dbReference type="NCBI Taxonomy" id="5537"/>
    <lineage>
        <taxon>Eukaryota</taxon>
        <taxon>Fungi</taxon>
        <taxon>Dikarya</taxon>
        <taxon>Basidiomycota</taxon>
        <taxon>Pucciniomycotina</taxon>
        <taxon>Microbotryomycetes</taxon>
        <taxon>Sporidiobolales</taxon>
        <taxon>Sporidiobolaceae</taxon>
        <taxon>Rhodotorula</taxon>
    </lineage>
</organism>
<dbReference type="Proteomes" id="UP000777482">
    <property type="component" value="Unassembled WGS sequence"/>
</dbReference>
<proteinExistence type="predicted"/>
<feature type="region of interest" description="Disordered" evidence="1">
    <location>
        <begin position="435"/>
        <end position="464"/>
    </location>
</feature>
<evidence type="ECO:0000256" key="1">
    <source>
        <dbReference type="SAM" id="MobiDB-lite"/>
    </source>
</evidence>
<dbReference type="GO" id="GO:0016192">
    <property type="term" value="P:vesicle-mediated transport"/>
    <property type="evidence" value="ECO:0007669"/>
    <property type="project" value="InterPro"/>
</dbReference>
<dbReference type="GO" id="GO:0035658">
    <property type="term" value="C:Mon1-Ccz1 complex"/>
    <property type="evidence" value="ECO:0007669"/>
    <property type="project" value="InterPro"/>
</dbReference>
<feature type="compositionally biased region" description="Low complexity" evidence="1">
    <location>
        <begin position="292"/>
        <end position="306"/>
    </location>
</feature>
<feature type="compositionally biased region" description="Low complexity" evidence="1">
    <location>
        <begin position="438"/>
        <end position="455"/>
    </location>
</feature>
<comment type="caution">
    <text evidence="2">The sequence shown here is derived from an EMBL/GenBank/DDBJ whole genome shotgun (WGS) entry which is preliminary data.</text>
</comment>
<feature type="region of interest" description="Disordered" evidence="1">
    <location>
        <begin position="245"/>
        <end position="317"/>
    </location>
</feature>
<accession>A0A9P6VWU9</accession>
<feature type="compositionally biased region" description="Polar residues" evidence="1">
    <location>
        <begin position="250"/>
        <end position="265"/>
    </location>
</feature>
<evidence type="ECO:0000313" key="3">
    <source>
        <dbReference type="Proteomes" id="UP000777482"/>
    </source>
</evidence>
<feature type="region of interest" description="Disordered" evidence="1">
    <location>
        <begin position="359"/>
        <end position="407"/>
    </location>
</feature>
<protein>
    <submittedName>
        <fullName evidence="2">Uncharacterized protein</fullName>
    </submittedName>
</protein>
<keyword evidence="3" id="KW-1185">Reference proteome</keyword>
<name>A0A9P6VWU9_RHOMI</name>
<dbReference type="InterPro" id="IPR013176">
    <property type="entry name" value="Ccz1"/>
</dbReference>
<dbReference type="AlphaFoldDB" id="A0A9P6VWU9"/>
<reference evidence="2 3" key="1">
    <citation type="submission" date="2020-11" db="EMBL/GenBank/DDBJ databases">
        <title>Kefir isolates.</title>
        <authorList>
            <person name="Marcisauskas S."/>
            <person name="Kim Y."/>
            <person name="Blasche S."/>
        </authorList>
    </citation>
    <scope>NUCLEOTIDE SEQUENCE [LARGE SCALE GENOMIC DNA]</scope>
    <source>
        <strain evidence="2 3">KR</strain>
    </source>
</reference>
<feature type="region of interest" description="Disordered" evidence="1">
    <location>
        <begin position="155"/>
        <end position="175"/>
    </location>
</feature>
<dbReference type="OrthoDB" id="240546at2759"/>
<dbReference type="PANTHER" id="PTHR13056">
    <property type="entry name" value="VACUOLAR FUSION PROTEIN CCZ1 HOMOLOG-RELATED"/>
    <property type="match status" value="1"/>
</dbReference>
<sequence>MVWLEVEPGFYVHATVQLPKMARRNRSASTATAESGSSGTAAVHPIEDEYLIAALSQSSRRFRLRHGTLARLLRREGKVILLQKLAAHWDRWLRQVDILNSRSLEDVVEAVPHSSLLTASTTSQLRPLLAQFAASNPSALPILLHGQDVLALPKLPEADTPAAQEPGRPPPPRLREDELVDVVRYLADLVPKSTVLAVQNDSSSFQVTRSTTTSAVSNAWSSSLSTLANGMSFLSPRPLSLSLASVSSATEPRQGNQPSAASSKSLRAGFAAMRQQEKAALSAPERDRTPESSAAGPGQGQAASRSRNGEGKGSDVDSAWSFPSVNWSKLGFGGGAATTAAAAAVKSAADVAVNREEASAPLITSSSANEDASSADTPDQSVVSEDGGTFETPSREAETPKVELAPTVNAEELAAAIGVTPEQEDRHFHLVQVRNESTPNGDGTATATGASSPTAAEDDESTEDDHKVLEIYVGGADPSKCQLRRYTRGLLTLGLAVLPSTDDAAMAWLDSRAERLLEAVETMTELVQPPKAVYPHRHLITDGAMVTSVTSSRDAAAGTHSAHGNAAAAADEADEAESAAALLDSYRSLHSSPPILESITRLSSARWALHRQHTTSPPSVSLPRRTREVYAIVPSRNARGRELSLVDAADELRRIERAYEKW</sequence>